<accession>A0A165NCP4</accession>
<proteinExistence type="predicted"/>
<sequence length="58" mass="6658">MSTLVIEIVHFTLLALPNVGALIVFYAQIYAFLPECTSSRQLRTSRVRRQGMLPIWHV</sequence>
<feature type="transmembrane region" description="Helical" evidence="1">
    <location>
        <begin position="12"/>
        <end position="33"/>
    </location>
</feature>
<protein>
    <recommendedName>
        <fullName evidence="4">CSC1/OSCA1-like 7TM region domain-containing protein</fullName>
    </recommendedName>
</protein>
<name>A0A165NCP4_9APHY</name>
<evidence type="ECO:0000313" key="2">
    <source>
        <dbReference type="EMBL" id="KZT66810.1"/>
    </source>
</evidence>
<dbReference type="Proteomes" id="UP000076727">
    <property type="component" value="Unassembled WGS sequence"/>
</dbReference>
<evidence type="ECO:0000256" key="1">
    <source>
        <dbReference type="SAM" id="Phobius"/>
    </source>
</evidence>
<keyword evidence="1" id="KW-0812">Transmembrane</keyword>
<reference evidence="2 3" key="1">
    <citation type="journal article" date="2016" name="Mol. Biol. Evol.">
        <title>Comparative Genomics of Early-Diverging Mushroom-Forming Fungi Provides Insights into the Origins of Lignocellulose Decay Capabilities.</title>
        <authorList>
            <person name="Nagy L.G."/>
            <person name="Riley R."/>
            <person name="Tritt A."/>
            <person name="Adam C."/>
            <person name="Daum C."/>
            <person name="Floudas D."/>
            <person name="Sun H."/>
            <person name="Yadav J.S."/>
            <person name="Pangilinan J."/>
            <person name="Larsson K.H."/>
            <person name="Matsuura K."/>
            <person name="Barry K."/>
            <person name="Labutti K."/>
            <person name="Kuo R."/>
            <person name="Ohm R.A."/>
            <person name="Bhattacharya S.S."/>
            <person name="Shirouzu T."/>
            <person name="Yoshinaga Y."/>
            <person name="Martin F.M."/>
            <person name="Grigoriev I.V."/>
            <person name="Hibbett D.S."/>
        </authorList>
    </citation>
    <scope>NUCLEOTIDE SEQUENCE [LARGE SCALE GENOMIC DNA]</scope>
    <source>
        <strain evidence="2 3">L-15889</strain>
    </source>
</reference>
<dbReference type="AlphaFoldDB" id="A0A165NCP4"/>
<evidence type="ECO:0000313" key="3">
    <source>
        <dbReference type="Proteomes" id="UP000076727"/>
    </source>
</evidence>
<dbReference type="EMBL" id="KV429083">
    <property type="protein sequence ID" value="KZT66810.1"/>
    <property type="molecule type" value="Genomic_DNA"/>
</dbReference>
<keyword evidence="1" id="KW-1133">Transmembrane helix</keyword>
<keyword evidence="1" id="KW-0472">Membrane</keyword>
<organism evidence="2 3">
    <name type="scientific">Daedalea quercina L-15889</name>
    <dbReference type="NCBI Taxonomy" id="1314783"/>
    <lineage>
        <taxon>Eukaryota</taxon>
        <taxon>Fungi</taxon>
        <taxon>Dikarya</taxon>
        <taxon>Basidiomycota</taxon>
        <taxon>Agaricomycotina</taxon>
        <taxon>Agaricomycetes</taxon>
        <taxon>Polyporales</taxon>
        <taxon>Fomitopsis</taxon>
    </lineage>
</organism>
<evidence type="ECO:0008006" key="4">
    <source>
        <dbReference type="Google" id="ProtNLM"/>
    </source>
</evidence>
<gene>
    <name evidence="2" type="ORF">DAEQUDRAFT_729779</name>
</gene>
<keyword evidence="3" id="KW-1185">Reference proteome</keyword>